<feature type="compositionally biased region" description="Pro residues" evidence="1">
    <location>
        <begin position="1"/>
        <end position="16"/>
    </location>
</feature>
<feature type="region of interest" description="Disordered" evidence="1">
    <location>
        <begin position="1"/>
        <end position="75"/>
    </location>
</feature>
<sequence>MLEPPPPPLAPPPLPRPHARPALSPHPTLPPRCDPDGSLTSHSRRSEQLILSCGRASAKRAALPPPAAGARERGWRRLLPRRGLRAGRTRAAGIETAGGGSAFPPQVLPARGPGSLWAEAGLHPLSGVLCEVGGARNDQSGRGAADSPSSPGGRPSIASASVLPALFFPVRKMQPEVGKRWREDCGQRLRLFSLSSPHPWAARALSRGKEPGVRTGHSGIPSRTPRMCPSYSTVGTFTLEDGVA</sequence>
<name>A0A9W2WZB7_PHYMC</name>
<keyword evidence="2" id="KW-1185">Reference proteome</keyword>
<gene>
    <name evidence="3" type="primary">LOC129392557</name>
</gene>
<dbReference type="GeneID" id="129392557"/>
<proteinExistence type="predicted"/>
<evidence type="ECO:0000313" key="2">
    <source>
        <dbReference type="Proteomes" id="UP000248484"/>
    </source>
</evidence>
<feature type="region of interest" description="Disordered" evidence="1">
    <location>
        <begin position="133"/>
        <end position="156"/>
    </location>
</feature>
<evidence type="ECO:0000313" key="3">
    <source>
        <dbReference type="RefSeq" id="XP_054944472.1"/>
    </source>
</evidence>
<evidence type="ECO:0000256" key="1">
    <source>
        <dbReference type="SAM" id="MobiDB-lite"/>
    </source>
</evidence>
<dbReference type="Proteomes" id="UP000248484">
    <property type="component" value="Chromosome 11"/>
</dbReference>
<organism evidence="2 3">
    <name type="scientific">Physeter macrocephalus</name>
    <name type="common">Sperm whale</name>
    <name type="synonym">Physeter catodon</name>
    <dbReference type="NCBI Taxonomy" id="9755"/>
    <lineage>
        <taxon>Eukaryota</taxon>
        <taxon>Metazoa</taxon>
        <taxon>Chordata</taxon>
        <taxon>Craniata</taxon>
        <taxon>Vertebrata</taxon>
        <taxon>Euteleostomi</taxon>
        <taxon>Mammalia</taxon>
        <taxon>Eutheria</taxon>
        <taxon>Laurasiatheria</taxon>
        <taxon>Artiodactyla</taxon>
        <taxon>Whippomorpha</taxon>
        <taxon>Cetacea</taxon>
        <taxon>Odontoceti</taxon>
        <taxon>Physeteridae</taxon>
        <taxon>Physeter</taxon>
    </lineage>
</organism>
<protein>
    <submittedName>
        <fullName evidence="3">Uncharacterized protein</fullName>
    </submittedName>
</protein>
<dbReference type="AlphaFoldDB" id="A0A9W2WZB7"/>
<dbReference type="RefSeq" id="XP_054944472.1">
    <property type="nucleotide sequence ID" value="XM_055088497.1"/>
</dbReference>
<feature type="region of interest" description="Disordered" evidence="1">
    <location>
        <begin position="204"/>
        <end position="226"/>
    </location>
</feature>
<accession>A0A9W2WZB7</accession>
<dbReference type="KEGG" id="pcad:129392557"/>
<reference evidence="3" key="1">
    <citation type="submission" date="2025-08" db="UniProtKB">
        <authorList>
            <consortium name="RefSeq"/>
        </authorList>
    </citation>
    <scope>IDENTIFICATION</scope>
    <source>
        <tissue evidence="3">Muscle</tissue>
    </source>
</reference>